<keyword evidence="6 15" id="KW-0285">Flavoprotein</keyword>
<dbReference type="CDD" id="cd19943">
    <property type="entry name" value="NirB_Fer2_BFD-like_1"/>
    <property type="match status" value="1"/>
</dbReference>
<dbReference type="InterPro" id="IPR041854">
    <property type="entry name" value="BFD-like_2Fe2S-bd_dom_sf"/>
</dbReference>
<dbReference type="InterPro" id="IPR023753">
    <property type="entry name" value="FAD/NAD-binding_dom"/>
</dbReference>
<evidence type="ECO:0000256" key="11">
    <source>
        <dbReference type="ARBA" id="ARBA00023004"/>
    </source>
</evidence>
<dbReference type="RefSeq" id="WP_162310189.1">
    <property type="nucleotide sequence ID" value="NZ_JACHGU010000005.1"/>
</dbReference>
<keyword evidence="10" id="KW-0560">Oxidoreductase</keyword>
<evidence type="ECO:0000256" key="10">
    <source>
        <dbReference type="ARBA" id="ARBA00023002"/>
    </source>
</evidence>
<evidence type="ECO:0000256" key="2">
    <source>
        <dbReference type="ARBA" id="ARBA00005096"/>
    </source>
</evidence>
<dbReference type="InterPro" id="IPR017121">
    <property type="entry name" value="Nitrite_Rdtase_lsu"/>
</dbReference>
<dbReference type="InterPro" id="IPR016156">
    <property type="entry name" value="FAD/NAD-linked_Rdtase_dimer_sf"/>
</dbReference>
<feature type="domain" description="BFD-like [2Fe-2S]-binding" evidence="19">
    <location>
        <begin position="423"/>
        <end position="470"/>
    </location>
</feature>
<evidence type="ECO:0000256" key="13">
    <source>
        <dbReference type="ARBA" id="ARBA00023063"/>
    </source>
</evidence>
<sequence length="823" mass="88722">MGKPRLVVVGNGMAGIRTLEELLKLVPDMYEITVFGAEPHPNYNRILLSPVLAGEQTFDEIVLNPLSWYADNGIVLHLGKEVVRIDRARRRVVAADGTQAEYDRLLLATGSVPFILPIPGNGLEGVIGYRDIHDTQAMIDAAKVKKRAVVIGGGLLGLEAANGLKLRGMDVTVVHLAGWLLERQLDPVAGALLEKSLAQRGLDFRLGTSTTEILGDETGRVAAVRFSDGGEIPADLVVMAAGIRPNAALAQAAGIHCNRGIVVDDTLQTYDPRVYAVGECASHRGIAYGLVAPLFEQARICANHLATYGIGIYAGSVSSTKLKVTGIDLFSAGEFMGGEGAEEIVLSDPAGGLYKKLVIKDDKLVGACLYGDTGDGAWYFKQIKDGASIDARRDTLVFGQTALGDSGTGGQDRAASMADGDEVCGCNGVCKGTIVKAVREQGLFTVDEVKKHTKAASSCGSCTGLVEQILMNCLGSNFQETPKTKAVCGCTDRTHAQVRRAIGEHRLVSHAQAYAFMEWRTPNGCATCRPAINYYLISTWPREAVDDPQSRFINERAHANIQKDGTFSVIPQMKGGVTNPSELRRIADVADKYAIPMVKVTGGQRIDLLGVKKEDLVEVWRDLGMNSGHAYGKSIRTVKTCVGSEFCRFGTQDSTGMGIALETMLANMWSPHKVKLAVSGCPRNCAESGIKDVGIIAVDSGWEIHVGGNGGIKTEVARFLAKVKTAAEVKEHVGAFLQLYREEAYYLDRTVHYIERVGLDHVKQKVVEDADSRRALYERLLYALEGLPDPWAARIAGTQAREYTPLTLAPPKADRQIALALED</sequence>
<protein>
    <submittedName>
        <fullName evidence="22">Nitrite reductase large subunit</fullName>
    </submittedName>
</protein>
<dbReference type="AlphaFoldDB" id="A0A7V8GNQ4"/>
<feature type="domain" description="BFD-like [2Fe-2S]-binding" evidence="19">
    <location>
        <begin position="487"/>
        <end position="537"/>
    </location>
</feature>
<dbReference type="PRINTS" id="PR00368">
    <property type="entry name" value="FADPNR"/>
</dbReference>
<dbReference type="CDD" id="cd19944">
    <property type="entry name" value="NirB_Fer2_BFD-like_2"/>
    <property type="match status" value="1"/>
</dbReference>
<evidence type="ECO:0000256" key="15">
    <source>
        <dbReference type="PIRNR" id="PIRNR037149"/>
    </source>
</evidence>
<evidence type="ECO:0000259" key="17">
    <source>
        <dbReference type="Pfam" id="PF01077"/>
    </source>
</evidence>
<feature type="binding site" evidence="16">
    <location>
        <position position="647"/>
    </location>
    <ligand>
        <name>[4Fe-4S] cluster</name>
        <dbReference type="ChEBI" id="CHEBI:49883"/>
    </ligand>
</feature>
<evidence type="ECO:0000313" key="23">
    <source>
        <dbReference type="Proteomes" id="UP000462066"/>
    </source>
</evidence>
<feature type="domain" description="FAD/NAD(P)-binding" evidence="20">
    <location>
        <begin position="5"/>
        <end position="283"/>
    </location>
</feature>
<dbReference type="Pfam" id="PF04324">
    <property type="entry name" value="Fer2_BFD"/>
    <property type="match status" value="2"/>
</dbReference>
<comment type="pathway">
    <text evidence="2">Nitrogen metabolism; nitrate reduction (assimilation).</text>
</comment>
<feature type="domain" description="Nitrite/Sulfite reductase ferredoxin-like" evidence="18">
    <location>
        <begin position="562"/>
        <end position="624"/>
    </location>
</feature>
<dbReference type="Gene3D" id="3.90.480.10">
    <property type="entry name" value="Sulfite Reductase Hemoprotein,Domain 2"/>
    <property type="match status" value="1"/>
</dbReference>
<keyword evidence="8 16" id="KW-0479">Metal-binding</keyword>
<proteinExistence type="inferred from homology"/>
<evidence type="ECO:0000313" key="22">
    <source>
        <dbReference type="EMBL" id="KAF1687171.1"/>
    </source>
</evidence>
<comment type="similarity">
    <text evidence="3">Belongs to the nitrite and sulfite reductase 4Fe-4S domain family.</text>
</comment>
<evidence type="ECO:0000259" key="19">
    <source>
        <dbReference type="Pfam" id="PF04324"/>
    </source>
</evidence>
<feature type="domain" description="NADH-rubredoxin oxidoreductase C-terminal" evidence="21">
    <location>
        <begin position="319"/>
        <end position="386"/>
    </location>
</feature>
<evidence type="ECO:0000256" key="5">
    <source>
        <dbReference type="ARBA" id="ARBA00022617"/>
    </source>
</evidence>
<feature type="domain" description="Nitrite/sulphite reductase 4Fe-4S" evidence="17">
    <location>
        <begin position="632"/>
        <end position="770"/>
    </location>
</feature>
<dbReference type="Pfam" id="PF18267">
    <property type="entry name" value="Rubredoxin_C"/>
    <property type="match status" value="1"/>
</dbReference>
<evidence type="ECO:0000256" key="4">
    <source>
        <dbReference type="ARBA" id="ARBA00022485"/>
    </source>
</evidence>
<keyword evidence="23" id="KW-1185">Reference proteome</keyword>
<evidence type="ECO:0000256" key="7">
    <source>
        <dbReference type="ARBA" id="ARBA00022714"/>
    </source>
</evidence>
<dbReference type="Gene3D" id="1.10.10.1100">
    <property type="entry name" value="BFD-like [2Fe-2S]-binding domain"/>
    <property type="match status" value="1"/>
</dbReference>
<dbReference type="GO" id="GO:0098809">
    <property type="term" value="F:nitrite reductase activity"/>
    <property type="evidence" value="ECO:0007669"/>
    <property type="project" value="InterPro"/>
</dbReference>
<comment type="cofactor">
    <cofactor evidence="14">
        <name>[2Fe-2S] cluster</name>
        <dbReference type="ChEBI" id="CHEBI:190135"/>
    </cofactor>
</comment>
<gene>
    <name evidence="22" type="ORF">B1992_04060</name>
</gene>
<evidence type="ECO:0000256" key="14">
    <source>
        <dbReference type="ARBA" id="ARBA00034078"/>
    </source>
</evidence>
<feature type="binding site" description="axial binding residue" evidence="16">
    <location>
        <position position="685"/>
    </location>
    <ligand>
        <name>siroheme</name>
        <dbReference type="ChEBI" id="CHEBI:60052"/>
    </ligand>
    <ligandPart>
        <name>Fe</name>
        <dbReference type="ChEBI" id="CHEBI:18248"/>
    </ligandPart>
</feature>
<dbReference type="PRINTS" id="PR00411">
    <property type="entry name" value="PNDRDTASEI"/>
</dbReference>
<dbReference type="Pfam" id="PF07992">
    <property type="entry name" value="Pyr_redox_2"/>
    <property type="match status" value="1"/>
</dbReference>
<dbReference type="InterPro" id="IPR007419">
    <property type="entry name" value="BFD-like_2Fe2S-bd_dom"/>
</dbReference>
<keyword evidence="5 16" id="KW-0349">Heme</keyword>
<comment type="caution">
    <text evidence="22">The sequence shown here is derived from an EMBL/GenBank/DDBJ whole genome shotgun (WGS) entry which is preliminary data.</text>
</comment>
<keyword evidence="13 15" id="KW-0534">Nitrate assimilation</keyword>
<dbReference type="InterPro" id="IPR052034">
    <property type="entry name" value="NasD-like"/>
</dbReference>
<dbReference type="GO" id="GO:0050661">
    <property type="term" value="F:NADP binding"/>
    <property type="evidence" value="ECO:0007669"/>
    <property type="project" value="UniProtKB-UniRule"/>
</dbReference>
<dbReference type="GO" id="GO:0042128">
    <property type="term" value="P:nitrate assimilation"/>
    <property type="evidence" value="ECO:0007669"/>
    <property type="project" value="UniProtKB-UniRule"/>
</dbReference>
<dbReference type="GO" id="GO:0050660">
    <property type="term" value="F:flavin adenine dinucleotide binding"/>
    <property type="evidence" value="ECO:0007669"/>
    <property type="project" value="UniProtKB-UniRule"/>
</dbReference>
<keyword evidence="12 16" id="KW-0411">Iron-sulfur</keyword>
<feature type="binding site" evidence="16">
    <location>
        <position position="685"/>
    </location>
    <ligand>
        <name>[4Fe-4S] cluster</name>
        <dbReference type="ChEBI" id="CHEBI:49883"/>
    </ligand>
</feature>
<comment type="cofactor">
    <cofactor evidence="1 15">
        <name>FAD</name>
        <dbReference type="ChEBI" id="CHEBI:57692"/>
    </cofactor>
</comment>
<dbReference type="Pfam" id="PF03460">
    <property type="entry name" value="NIR_SIR_ferr"/>
    <property type="match status" value="1"/>
</dbReference>
<dbReference type="GO" id="GO:0020037">
    <property type="term" value="F:heme binding"/>
    <property type="evidence" value="ECO:0007669"/>
    <property type="project" value="InterPro"/>
</dbReference>
<evidence type="ECO:0000256" key="1">
    <source>
        <dbReference type="ARBA" id="ARBA00001974"/>
    </source>
</evidence>
<keyword evidence="4 16" id="KW-0004">4Fe-4S</keyword>
<accession>A0A7V8GNQ4</accession>
<evidence type="ECO:0000259" key="18">
    <source>
        <dbReference type="Pfam" id="PF03460"/>
    </source>
</evidence>
<evidence type="ECO:0000259" key="20">
    <source>
        <dbReference type="Pfam" id="PF07992"/>
    </source>
</evidence>
<dbReference type="EMBL" id="MWIP01000003">
    <property type="protein sequence ID" value="KAF1687171.1"/>
    <property type="molecule type" value="Genomic_DNA"/>
</dbReference>
<evidence type="ECO:0000256" key="9">
    <source>
        <dbReference type="ARBA" id="ARBA00022827"/>
    </source>
</evidence>
<dbReference type="FunFam" id="3.50.50.60:FF:000033">
    <property type="entry name" value="Nitrite reductase [NAD(P)H], large subunit"/>
    <property type="match status" value="1"/>
</dbReference>
<dbReference type="PRINTS" id="PR00397">
    <property type="entry name" value="SIROHAEM"/>
</dbReference>
<evidence type="ECO:0000256" key="12">
    <source>
        <dbReference type="ARBA" id="ARBA00023014"/>
    </source>
</evidence>
<evidence type="ECO:0000256" key="6">
    <source>
        <dbReference type="ARBA" id="ARBA00022630"/>
    </source>
</evidence>
<dbReference type="InterPro" id="IPR005117">
    <property type="entry name" value="NiRdtase/SiRdtase_haem-b_fer"/>
</dbReference>
<dbReference type="InterPro" id="IPR006067">
    <property type="entry name" value="NO2/SO3_Rdtase_4Fe4S_dom"/>
</dbReference>
<feature type="binding site" evidence="16">
    <location>
        <position position="681"/>
    </location>
    <ligand>
        <name>[4Fe-4S] cluster</name>
        <dbReference type="ChEBI" id="CHEBI:49883"/>
    </ligand>
</feature>
<dbReference type="Proteomes" id="UP000462066">
    <property type="component" value="Unassembled WGS sequence"/>
</dbReference>
<feature type="binding site" evidence="16">
    <location>
        <position position="641"/>
    </location>
    <ligand>
        <name>[4Fe-4S] cluster</name>
        <dbReference type="ChEBI" id="CHEBI:49883"/>
    </ligand>
</feature>
<dbReference type="InterPro" id="IPR036136">
    <property type="entry name" value="Nit/Sulf_reduc_fer-like_dom_sf"/>
</dbReference>
<name>A0A7V8GNQ4_9GAMM</name>
<dbReference type="PIRSF" id="PIRSF037149">
    <property type="entry name" value="NirB"/>
    <property type="match status" value="1"/>
</dbReference>
<dbReference type="SUPFAM" id="SSF51905">
    <property type="entry name" value="FAD/NAD(P)-binding domain"/>
    <property type="match status" value="1"/>
</dbReference>
<dbReference type="SUPFAM" id="SSF56014">
    <property type="entry name" value="Nitrite and sulphite reductase 4Fe-4S domain-like"/>
    <property type="match status" value="1"/>
</dbReference>
<organism evidence="22 23">
    <name type="scientific">Pseudoxanthomonas broegbernensis</name>
    <dbReference type="NCBI Taxonomy" id="83619"/>
    <lineage>
        <taxon>Bacteria</taxon>
        <taxon>Pseudomonadati</taxon>
        <taxon>Pseudomonadota</taxon>
        <taxon>Gammaproteobacteria</taxon>
        <taxon>Lysobacterales</taxon>
        <taxon>Lysobacteraceae</taxon>
        <taxon>Pseudoxanthomonas</taxon>
    </lineage>
</organism>
<dbReference type="NCBIfam" id="TIGR02374">
    <property type="entry name" value="nitri_red_nirB"/>
    <property type="match status" value="1"/>
</dbReference>
<keyword evidence="7" id="KW-0001">2Fe-2S</keyword>
<dbReference type="UniPathway" id="UPA00653"/>
<dbReference type="PANTHER" id="PTHR43809">
    <property type="entry name" value="NITRITE REDUCTASE (NADH) LARGE SUBUNIT"/>
    <property type="match status" value="1"/>
</dbReference>
<evidence type="ECO:0000256" key="3">
    <source>
        <dbReference type="ARBA" id="ARBA00010429"/>
    </source>
</evidence>
<dbReference type="Gene3D" id="3.30.390.30">
    <property type="match status" value="1"/>
</dbReference>
<evidence type="ECO:0000259" key="21">
    <source>
        <dbReference type="Pfam" id="PF18267"/>
    </source>
</evidence>
<dbReference type="SUPFAM" id="SSF55124">
    <property type="entry name" value="Nitrite/Sulfite reductase N-terminal domain-like"/>
    <property type="match status" value="1"/>
</dbReference>
<dbReference type="PANTHER" id="PTHR43809:SF1">
    <property type="entry name" value="NITRITE REDUCTASE (NADH) LARGE SUBUNIT"/>
    <property type="match status" value="1"/>
</dbReference>
<dbReference type="Gene3D" id="3.50.50.60">
    <property type="entry name" value="FAD/NAD(P)-binding domain"/>
    <property type="match status" value="2"/>
</dbReference>
<dbReference type="Pfam" id="PF01077">
    <property type="entry name" value="NIR_SIR"/>
    <property type="match status" value="1"/>
</dbReference>
<dbReference type="GO" id="GO:0051537">
    <property type="term" value="F:2 iron, 2 sulfur cluster binding"/>
    <property type="evidence" value="ECO:0007669"/>
    <property type="project" value="UniProtKB-KW"/>
</dbReference>
<reference evidence="22 23" key="1">
    <citation type="submission" date="2017-10" db="EMBL/GenBank/DDBJ databases">
        <title>Whole genome sequencing of Pseudoxanthomonas broegbernensis DSM 12573(T).</title>
        <authorList>
            <person name="Kumar S."/>
            <person name="Bansal K."/>
            <person name="Kaur A."/>
            <person name="Patil P."/>
            <person name="Sharma S."/>
            <person name="Patil P.B."/>
        </authorList>
    </citation>
    <scope>NUCLEOTIDE SEQUENCE [LARGE SCALE GENOMIC DNA]</scope>
    <source>
        <strain evidence="22 23">DSM 12573</strain>
    </source>
</reference>
<evidence type="ECO:0000256" key="16">
    <source>
        <dbReference type="PIRSR" id="PIRSR037149-1"/>
    </source>
</evidence>
<dbReference type="InterPro" id="IPR045854">
    <property type="entry name" value="NO2/SO3_Rdtase_4Fe4S_sf"/>
</dbReference>
<dbReference type="InterPro" id="IPR012744">
    <property type="entry name" value="Nitri_red_NirB"/>
</dbReference>
<keyword evidence="11 16" id="KW-0408">Iron</keyword>
<keyword evidence="9 15" id="KW-0274">FAD</keyword>
<dbReference type="GO" id="GO:0046872">
    <property type="term" value="F:metal ion binding"/>
    <property type="evidence" value="ECO:0007669"/>
    <property type="project" value="UniProtKB-KW"/>
</dbReference>
<comment type="cofactor">
    <cofactor evidence="16">
        <name>siroheme</name>
        <dbReference type="ChEBI" id="CHEBI:60052"/>
    </cofactor>
    <text evidence="16">Binds 1 siroheme per subunit.</text>
</comment>
<dbReference type="GO" id="GO:0051539">
    <property type="term" value="F:4 iron, 4 sulfur cluster binding"/>
    <property type="evidence" value="ECO:0007669"/>
    <property type="project" value="UniProtKB-KW"/>
</dbReference>
<dbReference type="InterPro" id="IPR006066">
    <property type="entry name" value="NO2/SO3_Rdtase_FeS/sirohaem_BS"/>
</dbReference>
<dbReference type="Gene3D" id="3.30.413.10">
    <property type="entry name" value="Sulfite Reductase Hemoprotein, domain 1"/>
    <property type="match status" value="1"/>
</dbReference>
<evidence type="ECO:0000256" key="8">
    <source>
        <dbReference type="ARBA" id="ARBA00022723"/>
    </source>
</evidence>
<dbReference type="InterPro" id="IPR036188">
    <property type="entry name" value="FAD/NAD-bd_sf"/>
</dbReference>
<dbReference type="PROSITE" id="PS00365">
    <property type="entry name" value="NIR_SIR"/>
    <property type="match status" value="1"/>
</dbReference>
<dbReference type="InterPro" id="IPR041575">
    <property type="entry name" value="Rubredoxin_C"/>
</dbReference>
<comment type="cofactor">
    <cofactor evidence="16">
        <name>[4Fe-4S] cluster</name>
        <dbReference type="ChEBI" id="CHEBI:49883"/>
    </cofactor>
    <text evidence="16">Binds 1 [4Fe-4S] cluster per subunit.</text>
</comment>